<evidence type="ECO:0000313" key="3">
    <source>
        <dbReference type="Proteomes" id="UP000245959"/>
    </source>
</evidence>
<evidence type="ECO:0000313" key="2">
    <source>
        <dbReference type="EMBL" id="PVY40298.1"/>
    </source>
</evidence>
<evidence type="ECO:0000256" key="1">
    <source>
        <dbReference type="SAM" id="Phobius"/>
    </source>
</evidence>
<dbReference type="GeneID" id="78297546"/>
<dbReference type="InterPro" id="IPR045584">
    <property type="entry name" value="Pilin-like"/>
</dbReference>
<feature type="transmembrane region" description="Helical" evidence="1">
    <location>
        <begin position="28"/>
        <end position="49"/>
    </location>
</feature>
<accession>A0A2U1AV49</accession>
<reference evidence="2 3" key="1">
    <citation type="submission" date="2018-04" db="EMBL/GenBank/DDBJ databases">
        <title>Genomic Encyclopedia of Type Strains, Phase IV (KMG-IV): sequencing the most valuable type-strain genomes for metagenomic binning, comparative biology and taxonomic classification.</title>
        <authorList>
            <person name="Goeker M."/>
        </authorList>
    </citation>
    <scope>NUCLEOTIDE SEQUENCE [LARGE SCALE GENOMIC DNA]</scope>
    <source>
        <strain evidence="2 3">DSM 14823</strain>
    </source>
</reference>
<keyword evidence="1" id="KW-1133">Transmembrane helix</keyword>
<dbReference type="SUPFAM" id="SSF54523">
    <property type="entry name" value="Pili subunits"/>
    <property type="match status" value="1"/>
</dbReference>
<keyword evidence="1" id="KW-0472">Membrane</keyword>
<dbReference type="Proteomes" id="UP000245959">
    <property type="component" value="Unassembled WGS sequence"/>
</dbReference>
<sequence length="255" mass="28575">MPRTHTHRIELPATPANHRRPTCRNFTLIELLVVIAIIAILAAMLLPALNKARDRAQAIKCSGNLKQHGTVFALYTADSDNWVPKTAGTGGNSFYWNKVTITYFSKRQDVVKRGASELYWCPRDTVSEVLPTKTRIELFDNGNISYGINRKLVDPGQNAGRIKDPSRVLYLTDSAINVTKSTVRGHYWAHPEPNSAQPQAYPRHSGAANAVFVDCHVESVRSSNGIYSGLYDAGAFYRSGRQFNRWEVENRTQDI</sequence>
<proteinExistence type="predicted"/>
<dbReference type="PANTHER" id="PTHR30093">
    <property type="entry name" value="GENERAL SECRETION PATHWAY PROTEIN G"/>
    <property type="match status" value="1"/>
</dbReference>
<dbReference type="InterPro" id="IPR012902">
    <property type="entry name" value="N_methyl_site"/>
</dbReference>
<comment type="caution">
    <text evidence="2">The sequence shown here is derived from an EMBL/GenBank/DDBJ whole genome shotgun (WGS) entry which is preliminary data.</text>
</comment>
<name>A0A2U1AV49_9BACT</name>
<dbReference type="AlphaFoldDB" id="A0A2U1AV49"/>
<dbReference type="NCBIfam" id="TIGR02532">
    <property type="entry name" value="IV_pilin_GFxxxE"/>
    <property type="match status" value="1"/>
</dbReference>
<protein>
    <submittedName>
        <fullName evidence="2">Prepilin-type N-terminal cleavage/methylation domain-containing protein/prepilin-type processing-associated H-X9-DG protein</fullName>
    </submittedName>
</protein>
<dbReference type="RefSeq" id="WP_165833023.1">
    <property type="nucleotide sequence ID" value="NZ_CABMMC010000217.1"/>
</dbReference>
<dbReference type="EMBL" id="QEKH01000017">
    <property type="protein sequence ID" value="PVY40298.1"/>
    <property type="molecule type" value="Genomic_DNA"/>
</dbReference>
<keyword evidence="3" id="KW-1185">Reference proteome</keyword>
<dbReference type="Gene3D" id="3.30.700.10">
    <property type="entry name" value="Glycoprotein, Type 4 Pilin"/>
    <property type="match status" value="1"/>
</dbReference>
<gene>
    <name evidence="2" type="ORF">C8D82_11717</name>
</gene>
<dbReference type="PANTHER" id="PTHR30093:SF2">
    <property type="entry name" value="TYPE II SECRETION SYSTEM PROTEIN H"/>
    <property type="match status" value="1"/>
</dbReference>
<keyword evidence="1" id="KW-0812">Transmembrane</keyword>
<organism evidence="2 3">
    <name type="scientific">Victivallis vadensis</name>
    <dbReference type="NCBI Taxonomy" id="172901"/>
    <lineage>
        <taxon>Bacteria</taxon>
        <taxon>Pseudomonadati</taxon>
        <taxon>Lentisphaerota</taxon>
        <taxon>Lentisphaeria</taxon>
        <taxon>Victivallales</taxon>
        <taxon>Victivallaceae</taxon>
        <taxon>Victivallis</taxon>
    </lineage>
</organism>